<dbReference type="GO" id="GO:0005391">
    <property type="term" value="F:P-type sodium:potassium-exchanging transporter activity"/>
    <property type="evidence" value="ECO:0007669"/>
    <property type="project" value="TreeGrafter"/>
</dbReference>
<dbReference type="GO" id="GO:0006883">
    <property type="term" value="P:intracellular sodium ion homeostasis"/>
    <property type="evidence" value="ECO:0007669"/>
    <property type="project" value="TreeGrafter"/>
</dbReference>
<name>A0A816E5T1_ADIRI</name>
<dbReference type="InterPro" id="IPR004014">
    <property type="entry name" value="ATPase_P-typ_cation-transptr_N"/>
</dbReference>
<keyword evidence="6" id="KW-0472">Membrane</keyword>
<dbReference type="AlphaFoldDB" id="A0A816E5T1"/>
<feature type="region of interest" description="Disordered" evidence="5">
    <location>
        <begin position="1"/>
        <end position="37"/>
    </location>
</feature>
<evidence type="ECO:0000259" key="7">
    <source>
        <dbReference type="SMART" id="SM00831"/>
    </source>
</evidence>
<keyword evidence="9" id="KW-1185">Reference proteome</keyword>
<dbReference type="GO" id="GO:0030007">
    <property type="term" value="P:intracellular potassium ion homeostasis"/>
    <property type="evidence" value="ECO:0007669"/>
    <property type="project" value="TreeGrafter"/>
</dbReference>
<evidence type="ECO:0000256" key="1">
    <source>
        <dbReference type="ARBA" id="ARBA00004651"/>
    </source>
</evidence>
<comment type="caution">
    <text evidence="8">The sequence shown here is derived from an EMBL/GenBank/DDBJ whole genome shotgun (WGS) entry which is preliminary data.</text>
</comment>
<accession>A0A816E5T1</accession>
<dbReference type="GO" id="GO:0005886">
    <property type="term" value="C:plasma membrane"/>
    <property type="evidence" value="ECO:0007669"/>
    <property type="project" value="UniProtKB-SubCell"/>
</dbReference>
<evidence type="ECO:0000256" key="5">
    <source>
        <dbReference type="SAM" id="MobiDB-lite"/>
    </source>
</evidence>
<dbReference type="InterPro" id="IPR008250">
    <property type="entry name" value="ATPase_P-typ_transduc_dom_A_sf"/>
</dbReference>
<reference evidence="8" key="1">
    <citation type="submission" date="2021-02" db="EMBL/GenBank/DDBJ databases">
        <authorList>
            <person name="Nowell W R."/>
        </authorList>
    </citation>
    <scope>NUCLEOTIDE SEQUENCE</scope>
</reference>
<dbReference type="EMBL" id="CAJNOR010009235">
    <property type="protein sequence ID" value="CAF1642504.1"/>
    <property type="molecule type" value="Genomic_DNA"/>
</dbReference>
<evidence type="ECO:0000313" key="9">
    <source>
        <dbReference type="Proteomes" id="UP000663828"/>
    </source>
</evidence>
<comment type="subcellular location">
    <subcellularLocation>
        <location evidence="1">Cell membrane</location>
        <topology evidence="1">Multi-pass membrane protein</topology>
    </subcellularLocation>
</comment>
<evidence type="ECO:0000313" key="8">
    <source>
        <dbReference type="EMBL" id="CAF1642504.1"/>
    </source>
</evidence>
<dbReference type="NCBIfam" id="TIGR01494">
    <property type="entry name" value="ATPase_P-type"/>
    <property type="match status" value="1"/>
</dbReference>
<dbReference type="InterPro" id="IPR050510">
    <property type="entry name" value="Cation_transp_ATPase_P-type"/>
</dbReference>
<dbReference type="GO" id="GO:1902600">
    <property type="term" value="P:proton transmembrane transport"/>
    <property type="evidence" value="ECO:0007669"/>
    <property type="project" value="TreeGrafter"/>
</dbReference>
<dbReference type="Gene3D" id="1.20.1110.10">
    <property type="entry name" value="Calcium-transporting ATPase, transmembrane domain"/>
    <property type="match status" value="1"/>
</dbReference>
<dbReference type="Proteomes" id="UP000663828">
    <property type="component" value="Unassembled WGS sequence"/>
</dbReference>
<dbReference type="SUPFAM" id="SSF81665">
    <property type="entry name" value="Calcium ATPase, transmembrane domain M"/>
    <property type="match status" value="1"/>
</dbReference>
<dbReference type="GO" id="GO:0005524">
    <property type="term" value="F:ATP binding"/>
    <property type="evidence" value="ECO:0007669"/>
    <property type="project" value="UniProtKB-KW"/>
</dbReference>
<feature type="transmembrane region" description="Helical" evidence="6">
    <location>
        <begin position="220"/>
        <end position="239"/>
    </location>
</feature>
<dbReference type="Gene3D" id="2.70.150.10">
    <property type="entry name" value="Calcium-transporting ATPase, cytoplasmic transduction domain A"/>
    <property type="match status" value="1"/>
</dbReference>
<feature type="compositionally biased region" description="Polar residues" evidence="5">
    <location>
        <begin position="1"/>
        <end position="12"/>
    </location>
</feature>
<dbReference type="Pfam" id="PF00690">
    <property type="entry name" value="Cation_ATPase_N"/>
    <property type="match status" value="1"/>
</dbReference>
<dbReference type="SMART" id="SM00831">
    <property type="entry name" value="Cation_ATPase_N"/>
    <property type="match status" value="1"/>
</dbReference>
<feature type="transmembrane region" description="Helical" evidence="6">
    <location>
        <begin position="183"/>
        <end position="208"/>
    </location>
</feature>
<sequence>MYPQKLSLSAPASANAGRRHNKAHDSVYAPSTTETNVHTTDTIQQDRIAWQTMSQYLTLRLMQTRRSSTTNRTDRAFSQADVPSQYIRKLPHKSNHLKVPPSAISDEISERSFKHLDPVTLEFDEDIVEGTPALETDVHIIPLDRLVERFNSNLTIGLADSIVEQQRTIYGKNKLTPSRPPSLIWMFIKQLLIGFNGVLWLATLFAFLSYKPFGGSDPDVTNLALAGILVFVIVFNALFNFYQEVKSMKIVASFSKMQPALATVKRNGVEMQLSAEELVPGDIVRIRLGDRIPADCRLISCDDLQVDTSQLTGESLPVTCTVKCTDMNFMETTNMVFYSSLVVQGSAEGIVTNIGDKTALGQVGQMTRSTGNSEVTGLHREINRFVLFI</sequence>
<organism evidence="8 9">
    <name type="scientific">Adineta ricciae</name>
    <name type="common">Rotifer</name>
    <dbReference type="NCBI Taxonomy" id="249248"/>
    <lineage>
        <taxon>Eukaryota</taxon>
        <taxon>Metazoa</taxon>
        <taxon>Spiralia</taxon>
        <taxon>Gnathifera</taxon>
        <taxon>Rotifera</taxon>
        <taxon>Eurotatoria</taxon>
        <taxon>Bdelloidea</taxon>
        <taxon>Adinetida</taxon>
        <taxon>Adinetidae</taxon>
        <taxon>Adineta</taxon>
    </lineage>
</organism>
<feature type="domain" description="Cation-transporting P-type ATPase N-terminal" evidence="7">
    <location>
        <begin position="137"/>
        <end position="211"/>
    </location>
</feature>
<dbReference type="SUPFAM" id="SSF81653">
    <property type="entry name" value="Calcium ATPase, transduction domain A"/>
    <property type="match status" value="1"/>
</dbReference>
<keyword evidence="4" id="KW-0067">ATP-binding</keyword>
<evidence type="ECO:0000256" key="2">
    <source>
        <dbReference type="ARBA" id="ARBA00022475"/>
    </source>
</evidence>
<keyword evidence="6" id="KW-1133">Transmembrane helix</keyword>
<dbReference type="PANTHER" id="PTHR43294:SF21">
    <property type="entry name" value="CATION TRANSPORTING ATPASE"/>
    <property type="match status" value="1"/>
</dbReference>
<evidence type="ECO:0000256" key="6">
    <source>
        <dbReference type="SAM" id="Phobius"/>
    </source>
</evidence>
<proteinExistence type="predicted"/>
<protein>
    <recommendedName>
        <fullName evidence="7">Cation-transporting P-type ATPase N-terminal domain-containing protein</fullName>
    </recommendedName>
</protein>
<dbReference type="GO" id="GO:0016887">
    <property type="term" value="F:ATP hydrolysis activity"/>
    <property type="evidence" value="ECO:0007669"/>
    <property type="project" value="InterPro"/>
</dbReference>
<keyword evidence="3" id="KW-0547">Nucleotide-binding</keyword>
<keyword evidence="6" id="KW-0812">Transmembrane</keyword>
<dbReference type="InterPro" id="IPR001757">
    <property type="entry name" value="P_typ_ATPase"/>
</dbReference>
<feature type="non-terminal residue" evidence="8">
    <location>
        <position position="1"/>
    </location>
</feature>
<dbReference type="GO" id="GO:1990573">
    <property type="term" value="P:potassium ion import across plasma membrane"/>
    <property type="evidence" value="ECO:0007669"/>
    <property type="project" value="TreeGrafter"/>
</dbReference>
<dbReference type="InterPro" id="IPR023298">
    <property type="entry name" value="ATPase_P-typ_TM_dom_sf"/>
</dbReference>
<gene>
    <name evidence="8" type="ORF">XAT740_LOCUS53568</name>
</gene>
<evidence type="ECO:0000256" key="3">
    <source>
        <dbReference type="ARBA" id="ARBA00022741"/>
    </source>
</evidence>
<dbReference type="Pfam" id="PF00122">
    <property type="entry name" value="E1-E2_ATPase"/>
    <property type="match status" value="1"/>
</dbReference>
<dbReference type="GO" id="GO:0036376">
    <property type="term" value="P:sodium ion export across plasma membrane"/>
    <property type="evidence" value="ECO:0007669"/>
    <property type="project" value="TreeGrafter"/>
</dbReference>
<dbReference type="PANTHER" id="PTHR43294">
    <property type="entry name" value="SODIUM/POTASSIUM-TRANSPORTING ATPASE SUBUNIT ALPHA"/>
    <property type="match status" value="1"/>
</dbReference>
<keyword evidence="2" id="KW-1003">Cell membrane</keyword>
<dbReference type="InterPro" id="IPR059000">
    <property type="entry name" value="ATPase_P-type_domA"/>
</dbReference>
<evidence type="ECO:0000256" key="4">
    <source>
        <dbReference type="ARBA" id="ARBA00022840"/>
    </source>
</evidence>